<dbReference type="SUPFAM" id="SSF55729">
    <property type="entry name" value="Acyl-CoA N-acyltransferases (Nat)"/>
    <property type="match status" value="1"/>
</dbReference>
<dbReference type="InterPro" id="IPR016181">
    <property type="entry name" value="Acyl_CoA_acyltransferase"/>
</dbReference>
<proteinExistence type="predicted"/>
<dbReference type="InterPro" id="IPR050680">
    <property type="entry name" value="YpeA/RimI_acetyltransf"/>
</dbReference>
<evidence type="ECO:0000256" key="1">
    <source>
        <dbReference type="ARBA" id="ARBA00022679"/>
    </source>
</evidence>
<keyword evidence="5" id="KW-1185">Reference proteome</keyword>
<dbReference type="CDD" id="cd04301">
    <property type="entry name" value="NAT_SF"/>
    <property type="match status" value="1"/>
</dbReference>
<evidence type="ECO:0000256" key="2">
    <source>
        <dbReference type="ARBA" id="ARBA00023315"/>
    </source>
</evidence>
<comment type="caution">
    <text evidence="4">The sequence shown here is derived from an EMBL/GenBank/DDBJ whole genome shotgun (WGS) entry which is preliminary data.</text>
</comment>
<feature type="domain" description="N-acetyltransferase" evidence="3">
    <location>
        <begin position="10"/>
        <end position="164"/>
    </location>
</feature>
<keyword evidence="1" id="KW-0808">Transferase</keyword>
<evidence type="ECO:0000313" key="4">
    <source>
        <dbReference type="EMBL" id="GAA3386455.1"/>
    </source>
</evidence>
<dbReference type="Proteomes" id="UP001501676">
    <property type="component" value="Unassembled WGS sequence"/>
</dbReference>
<sequence>MASATVTVDLVVRDLLHTDLAGCAWTGSPTHLRYISAALGRRASGAVDYLAVCGPSDLPLGVGGVDYRRRPDAGWLWQFVVHPAFRSCGLGTLLVRAAEDRIQRRGLAHAELGVEATNTGARRLYTRLGYRVTREEGEEWDAVDAGGRPVRRRAHCVMMRRTLGSADGVVGVSPRSPRPSAG</sequence>
<dbReference type="PROSITE" id="PS51186">
    <property type="entry name" value="GNAT"/>
    <property type="match status" value="1"/>
</dbReference>
<dbReference type="EMBL" id="BAAAYN010000017">
    <property type="protein sequence ID" value="GAA3386455.1"/>
    <property type="molecule type" value="Genomic_DNA"/>
</dbReference>
<name>A0ABP6SVJ9_9ACTN</name>
<dbReference type="RefSeq" id="WP_345728108.1">
    <property type="nucleotide sequence ID" value="NZ_BAAAYN010000017.1"/>
</dbReference>
<dbReference type="PANTHER" id="PTHR43420:SF12">
    <property type="entry name" value="N-ACETYLTRANSFERASE DOMAIN-CONTAINING PROTEIN"/>
    <property type="match status" value="1"/>
</dbReference>
<evidence type="ECO:0000259" key="3">
    <source>
        <dbReference type="PROSITE" id="PS51186"/>
    </source>
</evidence>
<reference evidence="5" key="1">
    <citation type="journal article" date="2019" name="Int. J. Syst. Evol. Microbiol.">
        <title>The Global Catalogue of Microorganisms (GCM) 10K type strain sequencing project: providing services to taxonomists for standard genome sequencing and annotation.</title>
        <authorList>
            <consortium name="The Broad Institute Genomics Platform"/>
            <consortium name="The Broad Institute Genome Sequencing Center for Infectious Disease"/>
            <person name="Wu L."/>
            <person name="Ma J."/>
        </authorList>
    </citation>
    <scope>NUCLEOTIDE SEQUENCE [LARGE SCALE GENOMIC DNA]</scope>
    <source>
        <strain evidence="5">JCM 9458</strain>
    </source>
</reference>
<gene>
    <name evidence="4" type="ORF">GCM10020369_23810</name>
</gene>
<dbReference type="Pfam" id="PF00583">
    <property type="entry name" value="Acetyltransf_1"/>
    <property type="match status" value="1"/>
</dbReference>
<organism evidence="4 5">
    <name type="scientific">Cryptosporangium minutisporangium</name>
    <dbReference type="NCBI Taxonomy" id="113569"/>
    <lineage>
        <taxon>Bacteria</taxon>
        <taxon>Bacillati</taxon>
        <taxon>Actinomycetota</taxon>
        <taxon>Actinomycetes</taxon>
        <taxon>Cryptosporangiales</taxon>
        <taxon>Cryptosporangiaceae</taxon>
        <taxon>Cryptosporangium</taxon>
    </lineage>
</organism>
<accession>A0ABP6SVJ9</accession>
<dbReference type="PANTHER" id="PTHR43420">
    <property type="entry name" value="ACETYLTRANSFERASE"/>
    <property type="match status" value="1"/>
</dbReference>
<dbReference type="InterPro" id="IPR000182">
    <property type="entry name" value="GNAT_dom"/>
</dbReference>
<keyword evidence="2" id="KW-0012">Acyltransferase</keyword>
<dbReference type="Gene3D" id="3.40.630.30">
    <property type="match status" value="1"/>
</dbReference>
<evidence type="ECO:0000313" key="5">
    <source>
        <dbReference type="Proteomes" id="UP001501676"/>
    </source>
</evidence>
<protein>
    <submittedName>
        <fullName evidence="4">GNAT family N-acetyltransferase</fullName>
    </submittedName>
</protein>